<feature type="domain" description="DOD-type homing endonuclease" evidence="2">
    <location>
        <begin position="590"/>
        <end position="724"/>
    </location>
</feature>
<sequence length="966" mass="108475">MPESEKVVRLAKTGKASNARTQRAVKAIAFGVDPRDVTKVTVTDDSEPGRSKSTTEDPFDALASDGRIIEPPFDMLALAMLPERSTELLPVIEAMEINIEGFGHRLVPRVDLDKLDNGGGEASKEMRAAVNKEKTKLTNFFAYASLRDSFIAQRRKLRRDLESTGNAYWEVIESAAGVIHQLVHLPSYQMRLGVLDAEQVKVPVPILELQEDGSVKVKEVESWERFRPFVQSRAIQRQNLQFSGDHRTRWFKEFGDPRTYDNRTGMEVKGGDITKLPEVHRANAIIHFKLYSPRAPYGLPRFIGNLLSIFGDRAAEEINFTTFQNNNVPSMMLLVSNGQLTDDSLDRIKEHFEGLQSSDNRSTLLLIEGEGVELVDGGEDGGQIKIEAIPMVDSQHNDALFQAYSKNNQEKIRRAFRMPPILVGKCHSEDTEYLTDRGWLPYRVIEDGARLATLNRETGGLEYQIPTARHEYDHDGPLVHLRNRGVDALVTSNHNLWTRPTTASTHSPKPWRFVRVDELAHLRGGNGGYVELPVSAAWEGEDRQTFDIPAPDRKNARDPGKLTKNPIRDLARYESREGKRTVPMLAFLRFLGYFVAEGSTTETRGPIVLSQNRGEISDDMIAVLREIGFDPTVVESRPSQLNISVSHLGLWTWLRENCGTGSDTKKFPRWMLDLTPELIENALRCAVASDGHEPERGSPGAFAYSTTSKQLADQIHEIGLRLGYAVTSRVEHGEGRKPKWCLYAHAGRRHLLHPMRQAKLVDYQGKVSCFTVPNGTLVTRRNGRVLISGNSEDYNRNVAEASRKLADEQVFAPEREEFDAFINRRLFPVMKIVFHKFKSNSPNTTDNAELVKLIANSEKTGGMTPRIARGILEDILGIELPPFPKDFPLDVPFSLTMAEAVKNMADPTEPGQQVTALKTIDLITKLTEGTVSDEEEGEAIKLVAMAQRHLEKKFRQIRDQPPNPES</sequence>
<dbReference type="InterPro" id="IPR036844">
    <property type="entry name" value="Hint_dom_sf"/>
</dbReference>
<dbReference type="PROSITE" id="PS50819">
    <property type="entry name" value="INTEIN_ENDONUCLEASE"/>
    <property type="match status" value="1"/>
</dbReference>
<accession>A0A0F9QYR4</accession>
<organism evidence="3">
    <name type="scientific">marine sediment metagenome</name>
    <dbReference type="NCBI Taxonomy" id="412755"/>
    <lineage>
        <taxon>unclassified sequences</taxon>
        <taxon>metagenomes</taxon>
        <taxon>ecological metagenomes</taxon>
    </lineage>
</organism>
<gene>
    <name evidence="3" type="ORF">LCGC14_0716490</name>
</gene>
<evidence type="ECO:0000313" key="3">
    <source>
        <dbReference type="EMBL" id="KKN42117.1"/>
    </source>
</evidence>
<dbReference type="InterPro" id="IPR004042">
    <property type="entry name" value="Intein_endonuc_central"/>
</dbReference>
<dbReference type="AlphaFoldDB" id="A0A0F9QYR4"/>
<name>A0A0F9QYR4_9ZZZZ</name>
<feature type="region of interest" description="Disordered" evidence="1">
    <location>
        <begin position="38"/>
        <end position="59"/>
    </location>
</feature>
<dbReference type="GO" id="GO:0004519">
    <property type="term" value="F:endonuclease activity"/>
    <property type="evidence" value="ECO:0007669"/>
    <property type="project" value="InterPro"/>
</dbReference>
<evidence type="ECO:0000259" key="2">
    <source>
        <dbReference type="PROSITE" id="PS50819"/>
    </source>
</evidence>
<dbReference type="InterPro" id="IPR027434">
    <property type="entry name" value="Homing_endonucl"/>
</dbReference>
<protein>
    <recommendedName>
        <fullName evidence="2">DOD-type homing endonuclease domain-containing protein</fullName>
    </recommendedName>
</protein>
<dbReference type="SUPFAM" id="SSF51294">
    <property type="entry name" value="Hedgehog/intein (Hint) domain"/>
    <property type="match status" value="1"/>
</dbReference>
<evidence type="ECO:0000256" key="1">
    <source>
        <dbReference type="SAM" id="MobiDB-lite"/>
    </source>
</evidence>
<dbReference type="EMBL" id="LAZR01001603">
    <property type="protein sequence ID" value="KKN42117.1"/>
    <property type="molecule type" value="Genomic_DNA"/>
</dbReference>
<proteinExistence type="predicted"/>
<comment type="caution">
    <text evidence="3">The sequence shown here is derived from an EMBL/GenBank/DDBJ whole genome shotgun (WGS) entry which is preliminary data.</text>
</comment>
<dbReference type="InterPro" id="IPR006944">
    <property type="entry name" value="Phage/GTA_portal"/>
</dbReference>
<dbReference type="Pfam" id="PF04860">
    <property type="entry name" value="Phage_portal"/>
    <property type="match status" value="1"/>
</dbReference>
<reference evidence="3" key="1">
    <citation type="journal article" date="2015" name="Nature">
        <title>Complex archaea that bridge the gap between prokaryotes and eukaryotes.</title>
        <authorList>
            <person name="Spang A."/>
            <person name="Saw J.H."/>
            <person name="Jorgensen S.L."/>
            <person name="Zaremba-Niedzwiedzka K."/>
            <person name="Martijn J."/>
            <person name="Lind A.E."/>
            <person name="van Eijk R."/>
            <person name="Schleper C."/>
            <person name="Guy L."/>
            <person name="Ettema T.J."/>
        </authorList>
    </citation>
    <scope>NUCLEOTIDE SEQUENCE</scope>
</reference>
<dbReference type="Gene3D" id="3.10.28.10">
    <property type="entry name" value="Homing endonucleases"/>
    <property type="match status" value="1"/>
</dbReference>